<geneLocation type="plasmid" evidence="2 3">
    <name>pTTJL1802</name>
</geneLocation>
<evidence type="ECO:0000256" key="1">
    <source>
        <dbReference type="SAM" id="Phobius"/>
    </source>
</evidence>
<keyword evidence="1" id="KW-1133">Transmembrane helix</keyword>
<proteinExistence type="predicted"/>
<dbReference type="KEGG" id="ttl:TtJL18_2348"/>
<name>H9ZV17_THETH</name>
<organism evidence="2 3">
    <name type="scientific">Thermus thermophilus JL-18</name>
    <dbReference type="NCBI Taxonomy" id="798128"/>
    <lineage>
        <taxon>Bacteria</taxon>
        <taxon>Thermotogati</taxon>
        <taxon>Deinococcota</taxon>
        <taxon>Deinococci</taxon>
        <taxon>Thermales</taxon>
        <taxon>Thermaceae</taxon>
        <taxon>Thermus</taxon>
    </lineage>
</organism>
<keyword evidence="1" id="KW-0812">Transmembrane</keyword>
<evidence type="ECO:0000313" key="2">
    <source>
        <dbReference type="EMBL" id="AFH40177.1"/>
    </source>
</evidence>
<dbReference type="HOGENOM" id="CLU_2182730_0_0_0"/>
<keyword evidence="2" id="KW-0614">Plasmid</keyword>
<sequence length="109" mass="11126">MQVLMTAFGTALLLALGPIWATPLFLFLALLPRAQAVGLIGVLTGVLVGVALANPLAAQGYQVGSALGFPFLGLWGALTIGVLAAQVAGEVAAFVARAAWMIAVALRQR</sequence>
<reference evidence="2 3" key="1">
    <citation type="journal article" date="2013" name="Genome Announc.">
        <title>Whole Genome Sequencing of Thermus oshimai JL-2 and Thermus thermophilus JL-18, Incomplete Denitrifiers from the United States Great Basin.</title>
        <authorList>
            <person name="Murugapiran S.K."/>
            <person name="Huntemann M."/>
            <person name="Wei C.L."/>
            <person name="Han J."/>
            <person name="Detter J.C."/>
            <person name="Han C.S."/>
            <person name="Erkkila T.H."/>
            <person name="Teshima H."/>
            <person name="Chen A."/>
            <person name="Kyrpides N."/>
            <person name="Mavrommatis K."/>
            <person name="Markowitz V."/>
            <person name="Szeto E."/>
            <person name="Ivanova N."/>
            <person name="Pagani I."/>
            <person name="Lam J."/>
            <person name="McDonald A.I."/>
            <person name="Dodsworth J.A."/>
            <person name="Pati A."/>
            <person name="Goodwin L."/>
            <person name="Peters L."/>
            <person name="Pitluck S."/>
            <person name="Woyke T."/>
            <person name="Hedlund B.P."/>
        </authorList>
    </citation>
    <scope>NUCLEOTIDE SEQUENCE [LARGE SCALE GENOMIC DNA]</scope>
    <source>
        <strain evidence="2 3">JL-18</strain>
        <plasmid evidence="2 3">pTTJL1802</plasmid>
    </source>
</reference>
<gene>
    <name evidence="2" type="ORF">TtJL18_2348</name>
</gene>
<evidence type="ECO:0000313" key="3">
    <source>
        <dbReference type="Proteomes" id="UP000007388"/>
    </source>
</evidence>
<feature type="transmembrane region" description="Helical" evidence="1">
    <location>
        <begin position="37"/>
        <end position="54"/>
    </location>
</feature>
<protein>
    <submittedName>
        <fullName evidence="2">Uncharacterized protein</fullName>
    </submittedName>
</protein>
<keyword evidence="1" id="KW-0472">Membrane</keyword>
<dbReference type="EMBL" id="CP003254">
    <property type="protein sequence ID" value="AFH40177.1"/>
    <property type="molecule type" value="Genomic_DNA"/>
</dbReference>
<dbReference type="PATRIC" id="fig|798128.4.peg.2283"/>
<dbReference type="AlphaFoldDB" id="H9ZV17"/>
<dbReference type="Proteomes" id="UP000007388">
    <property type="component" value="Plasmid pTTJL1802"/>
</dbReference>
<feature type="transmembrane region" description="Helical" evidence="1">
    <location>
        <begin position="66"/>
        <end position="85"/>
    </location>
</feature>
<accession>H9ZV17</accession>